<dbReference type="GeneID" id="110794618"/>
<comment type="subcellular location">
    <subcellularLocation>
        <location evidence="1">Membrane</location>
        <topology evidence="1">Single-pass membrane protein</topology>
    </subcellularLocation>
</comment>
<dbReference type="AlphaFoldDB" id="A0A9R0K1S2"/>
<dbReference type="GO" id="GO:0016132">
    <property type="term" value="P:brassinosteroid biosynthetic process"/>
    <property type="evidence" value="ECO:0007669"/>
    <property type="project" value="TreeGrafter"/>
</dbReference>
<evidence type="ECO:0000256" key="2">
    <source>
        <dbReference type="ARBA" id="ARBA00022692"/>
    </source>
</evidence>
<dbReference type="GO" id="GO:0048868">
    <property type="term" value="P:pollen tube development"/>
    <property type="evidence" value="ECO:0000318"/>
    <property type="project" value="GO_Central"/>
</dbReference>
<feature type="transmembrane region" description="Helical" evidence="9">
    <location>
        <begin position="47"/>
        <end position="66"/>
    </location>
</feature>
<feature type="binding site" description="axial binding residue" evidence="6">
    <location>
        <position position="451"/>
    </location>
    <ligand>
        <name>heme</name>
        <dbReference type="ChEBI" id="CHEBI:30413"/>
    </ligand>
    <ligandPart>
        <name>Fe</name>
        <dbReference type="ChEBI" id="CHEBI:18248"/>
    </ligandPart>
</feature>
<sequence length="502" mass="57656">MEMWMLFVVLIVSILGWLLWWWNEFWYVSPVTTRCLTLKIKMPPGHLGFPFFGEALSFLWFFTIIGRPDNFISSKRHKYGHNVGIYRTHLYGSPSIIACSPSLCKFVLNSSDKFVQEWPTIQVLGTKSVITLDEGTLHGIIKSFIVKSINRPDSLSKIVHQIQPTIVAALQLWSQMPKIKTFDQVKKVTLDYTMRYTAHLEEGTPIDAIEKLFEGIVYGFRAQPWNIPGTTYHHALKCREKITDKLKAELEKRKQKKKDESNVEKKMQKKKDKSNVEGEIITISDIMDGLMEMKDEEGKQLSDEEVLDNVVSTILIGHISIAYAVTWSLQFLAKSPHVLLKLREENKAMFKEKNEGCITYEDISKLKYTNKVAEETIRMANLSAFVFRKATDDIEFQGYIIPKGWSVLVWLRGLHNDPSHFEDPMSFNPDRWDTRPKHGTYQPFGGGSRSCPGSALVRVSLTIFLHHLSIGYKWELLNPSARVNYLSHPLPTDGLEITITKL</sequence>
<evidence type="ECO:0000256" key="8">
    <source>
        <dbReference type="SAM" id="MobiDB-lite"/>
    </source>
</evidence>
<proteinExistence type="inferred from homology"/>
<dbReference type="SUPFAM" id="SSF48264">
    <property type="entry name" value="Cytochrome P450"/>
    <property type="match status" value="1"/>
</dbReference>
<dbReference type="InterPro" id="IPR017972">
    <property type="entry name" value="Cyt_P450_CS"/>
</dbReference>
<evidence type="ECO:0000256" key="6">
    <source>
        <dbReference type="PIRSR" id="PIRSR602401-1"/>
    </source>
</evidence>
<keyword evidence="7" id="KW-0503">Monooxygenase</keyword>
<evidence type="ECO:0000256" key="4">
    <source>
        <dbReference type="ARBA" id="ARBA00022989"/>
    </source>
</evidence>
<dbReference type="InterPro" id="IPR002401">
    <property type="entry name" value="Cyt_P450_E_grp-I"/>
</dbReference>
<dbReference type="RefSeq" id="XP_021855280.2">
    <property type="nucleotide sequence ID" value="XM_021999588.2"/>
</dbReference>
<comment type="similarity">
    <text evidence="7">Belongs to the cytochrome P450 family.</text>
</comment>
<keyword evidence="3 6" id="KW-0479">Metal-binding</keyword>
<dbReference type="PANTHER" id="PTHR24286:SF12">
    <property type="entry name" value="CYTOCHROME P450 FAMILY PROTEIN, EXPRESSED"/>
    <property type="match status" value="1"/>
</dbReference>
<dbReference type="GO" id="GO:0004497">
    <property type="term" value="F:monooxygenase activity"/>
    <property type="evidence" value="ECO:0000318"/>
    <property type="project" value="GO_Central"/>
</dbReference>
<dbReference type="PROSITE" id="PS00086">
    <property type="entry name" value="CYTOCHROME_P450"/>
    <property type="match status" value="1"/>
</dbReference>
<evidence type="ECO:0000256" key="7">
    <source>
        <dbReference type="RuleBase" id="RU000461"/>
    </source>
</evidence>
<dbReference type="Pfam" id="PF00067">
    <property type="entry name" value="p450"/>
    <property type="match status" value="1"/>
</dbReference>
<keyword evidence="9" id="KW-0472">Membrane</keyword>
<dbReference type="InterPro" id="IPR001128">
    <property type="entry name" value="Cyt_P450"/>
</dbReference>
<organism evidence="10 11">
    <name type="scientific">Spinacia oleracea</name>
    <name type="common">Spinach</name>
    <dbReference type="NCBI Taxonomy" id="3562"/>
    <lineage>
        <taxon>Eukaryota</taxon>
        <taxon>Viridiplantae</taxon>
        <taxon>Streptophyta</taxon>
        <taxon>Embryophyta</taxon>
        <taxon>Tracheophyta</taxon>
        <taxon>Spermatophyta</taxon>
        <taxon>Magnoliopsida</taxon>
        <taxon>eudicotyledons</taxon>
        <taxon>Gunneridae</taxon>
        <taxon>Pentapetalae</taxon>
        <taxon>Caryophyllales</taxon>
        <taxon>Chenopodiaceae</taxon>
        <taxon>Chenopodioideae</taxon>
        <taxon>Anserineae</taxon>
        <taxon>Spinacia</taxon>
    </lineage>
</organism>
<evidence type="ECO:0000256" key="1">
    <source>
        <dbReference type="ARBA" id="ARBA00004167"/>
    </source>
</evidence>
<name>A0A9R0K1S2_SPIOL</name>
<dbReference type="Gene3D" id="1.10.630.10">
    <property type="entry name" value="Cytochrome P450"/>
    <property type="match status" value="1"/>
</dbReference>
<feature type="transmembrane region" description="Helical" evidence="9">
    <location>
        <begin position="5"/>
        <end position="22"/>
    </location>
</feature>
<dbReference type="GO" id="GO:0010268">
    <property type="term" value="P:brassinosteroid homeostasis"/>
    <property type="evidence" value="ECO:0007669"/>
    <property type="project" value="TreeGrafter"/>
</dbReference>
<dbReference type="GO" id="GO:0016125">
    <property type="term" value="P:sterol metabolic process"/>
    <property type="evidence" value="ECO:0007669"/>
    <property type="project" value="TreeGrafter"/>
</dbReference>
<keyword evidence="5 6" id="KW-0408">Iron</keyword>
<comment type="cofactor">
    <cofactor evidence="6">
        <name>heme</name>
        <dbReference type="ChEBI" id="CHEBI:30413"/>
    </cofactor>
</comment>
<reference evidence="10" key="1">
    <citation type="journal article" date="2021" name="Nat. Commun.">
        <title>Genomic analyses provide insights into spinach domestication and the genetic basis of agronomic traits.</title>
        <authorList>
            <person name="Cai X."/>
            <person name="Sun X."/>
            <person name="Xu C."/>
            <person name="Sun H."/>
            <person name="Wang X."/>
            <person name="Ge C."/>
            <person name="Zhang Z."/>
            <person name="Wang Q."/>
            <person name="Fei Z."/>
            <person name="Jiao C."/>
            <person name="Wang Q."/>
        </authorList>
    </citation>
    <scope>NUCLEOTIDE SEQUENCE [LARGE SCALE GENOMIC DNA]</scope>
    <source>
        <strain evidence="10">cv. Varoflay</strain>
    </source>
</reference>
<evidence type="ECO:0000256" key="9">
    <source>
        <dbReference type="SAM" id="Phobius"/>
    </source>
</evidence>
<keyword evidence="2 9" id="KW-0812">Transmembrane</keyword>
<keyword evidence="4 9" id="KW-1133">Transmembrane helix</keyword>
<feature type="region of interest" description="Disordered" evidence="8">
    <location>
        <begin position="251"/>
        <end position="275"/>
    </location>
</feature>
<feature type="compositionally biased region" description="Basic and acidic residues" evidence="8">
    <location>
        <begin position="251"/>
        <end position="266"/>
    </location>
</feature>
<keyword evidence="10" id="KW-1185">Reference proteome</keyword>
<gene>
    <name evidence="11" type="primary">LOC110794618</name>
</gene>
<dbReference type="Proteomes" id="UP000813463">
    <property type="component" value="Chromosome 6"/>
</dbReference>
<dbReference type="GO" id="GO:0016020">
    <property type="term" value="C:membrane"/>
    <property type="evidence" value="ECO:0007669"/>
    <property type="project" value="UniProtKB-SubCell"/>
</dbReference>
<dbReference type="GO" id="GO:0020037">
    <property type="term" value="F:heme binding"/>
    <property type="evidence" value="ECO:0007669"/>
    <property type="project" value="InterPro"/>
</dbReference>
<dbReference type="GO" id="GO:0016705">
    <property type="term" value="F:oxidoreductase activity, acting on paired donors, with incorporation or reduction of molecular oxygen"/>
    <property type="evidence" value="ECO:0007669"/>
    <property type="project" value="InterPro"/>
</dbReference>
<accession>A0A9R0K1S2</accession>
<protein>
    <submittedName>
        <fullName evidence="11">Ent-kaurenoic acid oxidase 2</fullName>
    </submittedName>
</protein>
<evidence type="ECO:0000256" key="3">
    <source>
        <dbReference type="ARBA" id="ARBA00022723"/>
    </source>
</evidence>
<evidence type="ECO:0000313" key="10">
    <source>
        <dbReference type="Proteomes" id="UP000813463"/>
    </source>
</evidence>
<dbReference type="InterPro" id="IPR036396">
    <property type="entry name" value="Cyt_P450_sf"/>
</dbReference>
<dbReference type="PRINTS" id="PR00463">
    <property type="entry name" value="EP450I"/>
</dbReference>
<evidence type="ECO:0000313" key="11">
    <source>
        <dbReference type="RefSeq" id="XP_021855280.2"/>
    </source>
</evidence>
<keyword evidence="6 7" id="KW-0349">Heme</keyword>
<keyword evidence="7" id="KW-0560">Oxidoreductase</keyword>
<reference evidence="11" key="2">
    <citation type="submission" date="2025-08" db="UniProtKB">
        <authorList>
            <consortium name="RefSeq"/>
        </authorList>
    </citation>
    <scope>IDENTIFICATION</scope>
    <source>
        <tissue evidence="11">Leaf</tissue>
    </source>
</reference>
<dbReference type="GO" id="GO:0005506">
    <property type="term" value="F:iron ion binding"/>
    <property type="evidence" value="ECO:0007669"/>
    <property type="project" value="InterPro"/>
</dbReference>
<evidence type="ECO:0000256" key="5">
    <source>
        <dbReference type="ARBA" id="ARBA00023004"/>
    </source>
</evidence>
<dbReference type="PANTHER" id="PTHR24286">
    <property type="entry name" value="CYTOCHROME P450 26"/>
    <property type="match status" value="1"/>
</dbReference>
<dbReference type="KEGG" id="soe:110794618"/>